<organism evidence="2 3">
    <name type="scientific">Rhodococcus pyridinivorans KG-16</name>
    <dbReference type="NCBI Taxonomy" id="1441730"/>
    <lineage>
        <taxon>Bacteria</taxon>
        <taxon>Bacillati</taxon>
        <taxon>Actinomycetota</taxon>
        <taxon>Actinomycetes</taxon>
        <taxon>Mycobacteriales</taxon>
        <taxon>Nocardiaceae</taxon>
        <taxon>Rhodococcus</taxon>
    </lineage>
</organism>
<dbReference type="PATRIC" id="fig|1441730.3.peg.2877"/>
<sequence>MWSAEPDVDLFDERGRLIRAAQESKIIAYYAGIDVTYPGFAEALDPHYAIGISTTLQTSLAGTIRAHILEINDIHEGFKATICSQESNLATRVRDEDYRIKVFSGREEFVEFGPTTEAHRHEKWMQRHEPPRPAPETQYLSALPTSEHRWSAPTEDLFTGTGLTVTFGSDLGETMHRCEEWGRSIEPDVPDRGSELIISPTPPETLPAYPGW</sequence>
<dbReference type="AlphaFoldDB" id="A0A0V9UJT8"/>
<evidence type="ECO:0000313" key="2">
    <source>
        <dbReference type="EMBL" id="KSZ58256.1"/>
    </source>
</evidence>
<comment type="caution">
    <text evidence="2">The sequence shown here is derived from an EMBL/GenBank/DDBJ whole genome shotgun (WGS) entry which is preliminary data.</text>
</comment>
<dbReference type="EMBL" id="AZXY01000006">
    <property type="protein sequence ID" value="KSZ58256.1"/>
    <property type="molecule type" value="Genomic_DNA"/>
</dbReference>
<proteinExistence type="predicted"/>
<evidence type="ECO:0000313" key="3">
    <source>
        <dbReference type="Proteomes" id="UP000053060"/>
    </source>
</evidence>
<evidence type="ECO:0000256" key="1">
    <source>
        <dbReference type="SAM" id="MobiDB-lite"/>
    </source>
</evidence>
<reference evidence="2 3" key="2">
    <citation type="journal article" date="2016" name="Genome Announc.">
        <title>Draft Genome Sequence of a Versatile Hydrocarbon-Degrading Bacterium, Rhodococcus pyridinivorans Strain KG-16, Collected from Oil Fields in India.</title>
        <authorList>
            <person name="Aggarwal R.K."/>
            <person name="Dawar C."/>
            <person name="Phanindranath R."/>
            <person name="Mutnuri L."/>
            <person name="Dayal A.M."/>
        </authorList>
    </citation>
    <scope>NUCLEOTIDE SEQUENCE [LARGE SCALE GENOMIC DNA]</scope>
    <source>
        <strain evidence="2 3">KG-16</strain>
    </source>
</reference>
<feature type="region of interest" description="Disordered" evidence="1">
    <location>
        <begin position="184"/>
        <end position="212"/>
    </location>
</feature>
<feature type="compositionally biased region" description="Basic and acidic residues" evidence="1">
    <location>
        <begin position="184"/>
        <end position="194"/>
    </location>
</feature>
<reference evidence="3" key="1">
    <citation type="submission" date="2015-01" db="EMBL/GenBank/DDBJ databases">
        <title>Draft genome sequence of Rhodococcus pyridinivorans strain KG-16, a hydrocarbon-degrading bacterium.</title>
        <authorList>
            <person name="Aggarwal R.K."/>
            <person name="Dawar C."/>
        </authorList>
    </citation>
    <scope>NUCLEOTIDE SEQUENCE [LARGE SCALE GENOMIC DNA]</scope>
    <source>
        <strain evidence="3">KG-16</strain>
    </source>
</reference>
<dbReference type="RefSeq" id="WP_006553325.1">
    <property type="nucleotide sequence ID" value="NZ_AZXY01000006.1"/>
</dbReference>
<name>A0A0V9UJT8_9NOCA</name>
<dbReference type="Proteomes" id="UP000053060">
    <property type="component" value="Unassembled WGS sequence"/>
</dbReference>
<gene>
    <name evidence="2" type="ORF">Z045_13845</name>
</gene>
<accession>A0A0V9UJT8</accession>
<protein>
    <submittedName>
        <fullName evidence="2">Uncharacterized protein</fullName>
    </submittedName>
</protein>